<protein>
    <recommendedName>
        <fullName evidence="4">Type II secretion system protein GspF domain-containing protein</fullName>
    </recommendedName>
</protein>
<evidence type="ECO:0000313" key="2">
    <source>
        <dbReference type="EMBL" id="KYG66617.1"/>
    </source>
</evidence>
<comment type="caution">
    <text evidence="2">The sequence shown here is derived from an EMBL/GenBank/DDBJ whole genome shotgun (WGS) entry which is preliminary data.</text>
</comment>
<feature type="transmembrane region" description="Helical" evidence="1">
    <location>
        <begin position="114"/>
        <end position="135"/>
    </location>
</feature>
<name>A0A150WQN4_BDEBC</name>
<sequence length="145" mass="16336">MEGVAPPIVLLMSVKRSVEKGESVKQGILNYVRKESGDFPHLVTQWLSILQQGQDSRACLQGCSSIYRRSLLQILERGLKGEPIYNLLNQMEEEIILACNEEISSRIARLPFQMMVPLLLFQFPAFLALLFGPLLKNFFHSLGSG</sequence>
<gene>
    <name evidence="2" type="ORF">AZI86_06115</name>
</gene>
<keyword evidence="1" id="KW-1133">Transmembrane helix</keyword>
<proteinExistence type="predicted"/>
<accession>A0A150WQN4</accession>
<dbReference type="AlphaFoldDB" id="A0A150WQN4"/>
<dbReference type="OrthoDB" id="9342662at2"/>
<reference evidence="2 3" key="1">
    <citation type="submission" date="2016-03" db="EMBL/GenBank/DDBJ databases">
        <authorList>
            <person name="Ploux O."/>
        </authorList>
    </citation>
    <scope>NUCLEOTIDE SEQUENCE [LARGE SCALE GENOMIC DNA]</scope>
    <source>
        <strain evidence="2 3">R0</strain>
    </source>
</reference>
<organism evidence="2 3">
    <name type="scientific">Bdellovibrio bacteriovorus</name>
    <dbReference type="NCBI Taxonomy" id="959"/>
    <lineage>
        <taxon>Bacteria</taxon>
        <taxon>Pseudomonadati</taxon>
        <taxon>Bdellovibrionota</taxon>
        <taxon>Bdellovibrionia</taxon>
        <taxon>Bdellovibrionales</taxon>
        <taxon>Pseudobdellovibrionaceae</taxon>
        <taxon>Bdellovibrio</taxon>
    </lineage>
</organism>
<evidence type="ECO:0008006" key="4">
    <source>
        <dbReference type="Google" id="ProtNLM"/>
    </source>
</evidence>
<evidence type="ECO:0000313" key="3">
    <source>
        <dbReference type="Proteomes" id="UP000075320"/>
    </source>
</evidence>
<evidence type="ECO:0000256" key="1">
    <source>
        <dbReference type="SAM" id="Phobius"/>
    </source>
</evidence>
<keyword evidence="3" id="KW-1185">Reference proteome</keyword>
<dbReference type="RefSeq" id="WP_061834181.1">
    <property type="nucleotide sequence ID" value="NZ_LUKE01000001.1"/>
</dbReference>
<dbReference type="Proteomes" id="UP000075320">
    <property type="component" value="Unassembled WGS sequence"/>
</dbReference>
<keyword evidence="1" id="KW-0472">Membrane</keyword>
<keyword evidence="1" id="KW-0812">Transmembrane</keyword>
<dbReference type="EMBL" id="LUKE01000001">
    <property type="protein sequence ID" value="KYG66617.1"/>
    <property type="molecule type" value="Genomic_DNA"/>
</dbReference>